<dbReference type="EMBL" id="FOXW01000001">
    <property type="protein sequence ID" value="SFP95718.1"/>
    <property type="molecule type" value="Genomic_DNA"/>
</dbReference>
<dbReference type="Pfam" id="PF03976">
    <property type="entry name" value="PPK2"/>
    <property type="match status" value="1"/>
</dbReference>
<dbReference type="AlphaFoldDB" id="A0A1I5UKG6"/>
<keyword evidence="2" id="KW-0418">Kinase</keyword>
<keyword evidence="5" id="KW-1185">Reference proteome</keyword>
<dbReference type="PANTHER" id="PTHR34383">
    <property type="entry name" value="POLYPHOSPHATE:AMP PHOSPHOTRANSFERASE-RELATED"/>
    <property type="match status" value="1"/>
</dbReference>
<dbReference type="InterPro" id="IPR022300">
    <property type="entry name" value="PPK2-rel_1"/>
</dbReference>
<dbReference type="PIRSF" id="PIRSF028756">
    <property type="entry name" value="PPK2_prd"/>
    <property type="match status" value="1"/>
</dbReference>
<dbReference type="RefSeq" id="WP_092479007.1">
    <property type="nucleotide sequence ID" value="NZ_FOXW01000001.1"/>
</dbReference>
<reference evidence="4 5" key="1">
    <citation type="submission" date="2016-10" db="EMBL/GenBank/DDBJ databases">
        <authorList>
            <person name="de Groot N.N."/>
        </authorList>
    </citation>
    <scope>NUCLEOTIDE SEQUENCE [LARGE SCALE GENOMIC DNA]</scope>
    <source>
        <strain evidence="4 5">DSM 20581</strain>
    </source>
</reference>
<proteinExistence type="predicted"/>
<evidence type="ECO:0000256" key="1">
    <source>
        <dbReference type="ARBA" id="ARBA00022679"/>
    </source>
</evidence>
<dbReference type="OrthoDB" id="9775224at2"/>
<keyword evidence="1 4" id="KW-0808">Transferase</keyword>
<sequence length="285" mass="33722">MDISKYRIVPGKDVDLTELAEKEGHDYTEEIKEKLVPKSVEQLREWQLKLHAEEKKGILVVLQAIDAAGKDEIITFIFSHLMPQGLEVNPVKKPTEEELKHDFLWRIHKGMPERGQIAILNRSYYEDLIAPIVYGEDQTIPMPSNEQNDDPWEIRCRQINDFEKYMKESGFPVVKFFLNVSSEKQKERLLERMKNPDKNWEFSFSDVEDREKWGEFQKAYERILNHTSTEHAPWYVLPADDAWYTRYAAAEIMIHVLKELNPELPVMTDEEKEKLDEEIEKLEKE</sequence>
<gene>
    <name evidence="4" type="ORF">SAMN04488506_0042</name>
</gene>
<dbReference type="Proteomes" id="UP000199136">
    <property type="component" value="Unassembled WGS sequence"/>
</dbReference>
<organism evidence="4 5">
    <name type="scientific">Desemzia incerta</name>
    <dbReference type="NCBI Taxonomy" id="82801"/>
    <lineage>
        <taxon>Bacteria</taxon>
        <taxon>Bacillati</taxon>
        <taxon>Bacillota</taxon>
        <taxon>Bacilli</taxon>
        <taxon>Lactobacillales</taxon>
        <taxon>Carnobacteriaceae</taxon>
        <taxon>Desemzia</taxon>
    </lineage>
</organism>
<accession>A0A1I5UKG6</accession>
<dbReference type="InterPro" id="IPR016898">
    <property type="entry name" value="Polyphosphate_phosphotransfera"/>
</dbReference>
<evidence type="ECO:0000313" key="5">
    <source>
        <dbReference type="Proteomes" id="UP000199136"/>
    </source>
</evidence>
<dbReference type="PANTHER" id="PTHR34383:SF3">
    <property type="entry name" value="POLYPHOSPHATE:AMP PHOSPHOTRANSFERASE"/>
    <property type="match status" value="1"/>
</dbReference>
<name>A0A1I5UKG6_9LACT</name>
<evidence type="ECO:0000256" key="2">
    <source>
        <dbReference type="ARBA" id="ARBA00022777"/>
    </source>
</evidence>
<dbReference type="Gene3D" id="3.40.50.300">
    <property type="entry name" value="P-loop containing nucleotide triphosphate hydrolases"/>
    <property type="match status" value="1"/>
</dbReference>
<dbReference type="STRING" id="82801.SAMN04488506_0042"/>
<dbReference type="InterPro" id="IPR022488">
    <property type="entry name" value="PPK2-related"/>
</dbReference>
<dbReference type="GO" id="GO:0008976">
    <property type="term" value="F:polyphosphate kinase activity"/>
    <property type="evidence" value="ECO:0007669"/>
    <property type="project" value="InterPro"/>
</dbReference>
<evidence type="ECO:0000259" key="3">
    <source>
        <dbReference type="Pfam" id="PF03976"/>
    </source>
</evidence>
<feature type="domain" description="Polyphosphate kinase-2-related" evidence="3">
    <location>
        <begin position="36"/>
        <end position="261"/>
    </location>
</feature>
<evidence type="ECO:0000313" key="4">
    <source>
        <dbReference type="EMBL" id="SFP95718.1"/>
    </source>
</evidence>
<protein>
    <submittedName>
        <fullName evidence="4">Polyphosphate:nucleotide phosphotransferase, PPK2 family</fullName>
    </submittedName>
</protein>
<dbReference type="InterPro" id="IPR027417">
    <property type="entry name" value="P-loop_NTPase"/>
</dbReference>
<dbReference type="GO" id="GO:0006797">
    <property type="term" value="P:polyphosphate metabolic process"/>
    <property type="evidence" value="ECO:0007669"/>
    <property type="project" value="InterPro"/>
</dbReference>
<dbReference type="NCBIfam" id="TIGR03709">
    <property type="entry name" value="PPK2_rel_1"/>
    <property type="match status" value="1"/>
</dbReference>
<dbReference type="SUPFAM" id="SSF52540">
    <property type="entry name" value="P-loop containing nucleoside triphosphate hydrolases"/>
    <property type="match status" value="1"/>
</dbReference>